<dbReference type="RefSeq" id="WP_105530581.1">
    <property type="nucleotide sequence ID" value="NZ_PUGF01000003.1"/>
</dbReference>
<dbReference type="Proteomes" id="UP000237839">
    <property type="component" value="Unassembled WGS sequence"/>
</dbReference>
<evidence type="ECO:0000313" key="1">
    <source>
        <dbReference type="EMBL" id="PRC94249.1"/>
    </source>
</evidence>
<sequence length="153" mass="17227">MNTAHQNWFAGLKSLSQSDFPKKCACCGRVYQSEEDYFQETKAIRNAHTGLKVAQDDDDGLLVELFRNCVCGSTLLAFFSDRRDQSDAGNIRRKLFDEVLDYIVQTGVAPITARTELLRVIHGEQSDMLELWHAKILAAEKNGGLMTLIKSQQ</sequence>
<gene>
    <name evidence="1" type="ORF">S2091_0870</name>
</gene>
<dbReference type="EMBL" id="PUGF01000003">
    <property type="protein sequence ID" value="PRC94249.1"/>
    <property type="molecule type" value="Genomic_DNA"/>
</dbReference>
<protein>
    <submittedName>
        <fullName evidence="1">Uncharacterized protein</fullName>
    </submittedName>
</protein>
<organism evidence="1 2">
    <name type="scientific">Solimicrobium silvestre</name>
    <dbReference type="NCBI Taxonomy" id="2099400"/>
    <lineage>
        <taxon>Bacteria</taxon>
        <taxon>Pseudomonadati</taxon>
        <taxon>Pseudomonadota</taxon>
        <taxon>Betaproteobacteria</taxon>
        <taxon>Burkholderiales</taxon>
        <taxon>Oxalobacteraceae</taxon>
        <taxon>Solimicrobium</taxon>
    </lineage>
</organism>
<proteinExistence type="predicted"/>
<dbReference type="AlphaFoldDB" id="A0A2S9H2P3"/>
<keyword evidence="2" id="KW-1185">Reference proteome</keyword>
<evidence type="ECO:0000313" key="2">
    <source>
        <dbReference type="Proteomes" id="UP000237839"/>
    </source>
</evidence>
<reference evidence="1 2" key="1">
    <citation type="submission" date="2018-02" db="EMBL/GenBank/DDBJ databases">
        <title>Solimicrobium silvestre gen. nov., sp. nov., isolated from alpine forest soil.</title>
        <authorList>
            <person name="Margesin R."/>
            <person name="Albuquerque L."/>
            <person name="Zhang D.-C."/>
            <person name="Froufe H.J.C."/>
            <person name="Severino R."/>
            <person name="Roxo I."/>
            <person name="Egas C."/>
            <person name="Da Costa M.S."/>
        </authorList>
    </citation>
    <scope>NUCLEOTIDE SEQUENCE [LARGE SCALE GENOMIC DNA]</scope>
    <source>
        <strain evidence="1 2">S20-91</strain>
    </source>
</reference>
<name>A0A2S9H2P3_9BURK</name>
<accession>A0A2S9H2P3</accession>
<dbReference type="OrthoDB" id="5405941at2"/>
<comment type="caution">
    <text evidence="1">The sequence shown here is derived from an EMBL/GenBank/DDBJ whole genome shotgun (WGS) entry which is preliminary data.</text>
</comment>